<organism evidence="1 2">
    <name type="scientific">Panicum miliaceum</name>
    <name type="common">Proso millet</name>
    <name type="synonym">Broomcorn millet</name>
    <dbReference type="NCBI Taxonomy" id="4540"/>
    <lineage>
        <taxon>Eukaryota</taxon>
        <taxon>Viridiplantae</taxon>
        <taxon>Streptophyta</taxon>
        <taxon>Embryophyta</taxon>
        <taxon>Tracheophyta</taxon>
        <taxon>Spermatophyta</taxon>
        <taxon>Magnoliopsida</taxon>
        <taxon>Liliopsida</taxon>
        <taxon>Poales</taxon>
        <taxon>Poaceae</taxon>
        <taxon>PACMAD clade</taxon>
        <taxon>Panicoideae</taxon>
        <taxon>Panicodae</taxon>
        <taxon>Paniceae</taxon>
        <taxon>Panicinae</taxon>
        <taxon>Panicum</taxon>
        <taxon>Panicum sect. Panicum</taxon>
    </lineage>
</organism>
<keyword evidence="2" id="KW-1185">Reference proteome</keyword>
<protein>
    <submittedName>
        <fullName evidence="1">Uncharacterized protein</fullName>
    </submittedName>
</protein>
<proteinExistence type="predicted"/>
<evidence type="ECO:0000313" key="2">
    <source>
        <dbReference type="Proteomes" id="UP000275267"/>
    </source>
</evidence>
<dbReference type="AlphaFoldDB" id="A0A3L6Q726"/>
<gene>
    <name evidence="1" type="ORF">C2845_PM15G03300</name>
</gene>
<sequence>MRPYVSSPSSLLHLSFAHVAAAGSRYRCRRWRCRRGSRRPLPRSEARSGASGRPYRLAACSRTPVPVPFRWEDLNGHLTSVAARFGHLELDSPHAADVSAAAFPRRHALGEVESRGVSVHAERGRVVGECGLLGGVEVAEAVPVAVPRPPDLCCRTLRYPLCPLCAGDEAAGFMAQHRGANPVCLCPWRCMLSCEIKIVEPRNHRRCYAARIWGDVDAHIGSFGDRHRTLIHFALSGKSWPPEDLVLKQGNAQMCFSSAIPTSTSPPVTHAPICFSVFTGPHLLIWTAA</sequence>
<reference evidence="2" key="1">
    <citation type="journal article" date="2019" name="Nat. Commun.">
        <title>The genome of broomcorn millet.</title>
        <authorList>
            <person name="Zou C."/>
            <person name="Miki D."/>
            <person name="Li D."/>
            <person name="Tang Q."/>
            <person name="Xiao L."/>
            <person name="Rajput S."/>
            <person name="Deng P."/>
            <person name="Jia W."/>
            <person name="Huang R."/>
            <person name="Zhang M."/>
            <person name="Sun Y."/>
            <person name="Hu J."/>
            <person name="Fu X."/>
            <person name="Schnable P.S."/>
            <person name="Li F."/>
            <person name="Zhang H."/>
            <person name="Feng B."/>
            <person name="Zhu X."/>
            <person name="Liu R."/>
            <person name="Schnable J.C."/>
            <person name="Zhu J.-K."/>
            <person name="Zhang H."/>
        </authorList>
    </citation>
    <scope>NUCLEOTIDE SEQUENCE [LARGE SCALE GENOMIC DNA]</scope>
</reference>
<name>A0A3L6Q726_PANMI</name>
<dbReference type="EMBL" id="PQIB02000013">
    <property type="protein sequence ID" value="RLM73353.1"/>
    <property type="molecule type" value="Genomic_DNA"/>
</dbReference>
<dbReference type="STRING" id="4540.A0A3L6Q726"/>
<accession>A0A3L6Q726</accession>
<comment type="caution">
    <text evidence="1">The sequence shown here is derived from an EMBL/GenBank/DDBJ whole genome shotgun (WGS) entry which is preliminary data.</text>
</comment>
<dbReference type="Proteomes" id="UP000275267">
    <property type="component" value="Unassembled WGS sequence"/>
</dbReference>
<evidence type="ECO:0000313" key="1">
    <source>
        <dbReference type="EMBL" id="RLM73353.1"/>
    </source>
</evidence>